<feature type="region of interest" description="Disordered" evidence="1">
    <location>
        <begin position="239"/>
        <end position="281"/>
    </location>
</feature>
<feature type="compositionally biased region" description="Low complexity" evidence="1">
    <location>
        <begin position="94"/>
        <end position="117"/>
    </location>
</feature>
<dbReference type="AlphaFoldDB" id="A0AAQ4F8C2"/>
<accession>A0AAQ4F8C2</accession>
<proteinExistence type="predicted"/>
<evidence type="ECO:0000313" key="3">
    <source>
        <dbReference type="Proteomes" id="UP001321473"/>
    </source>
</evidence>
<dbReference type="Proteomes" id="UP001321473">
    <property type="component" value="Unassembled WGS sequence"/>
</dbReference>
<evidence type="ECO:0000313" key="2">
    <source>
        <dbReference type="EMBL" id="KAK8783430.1"/>
    </source>
</evidence>
<name>A0AAQ4F8C2_AMBAM</name>
<feature type="region of interest" description="Disordered" evidence="1">
    <location>
        <begin position="31"/>
        <end position="117"/>
    </location>
</feature>
<protein>
    <submittedName>
        <fullName evidence="2">Uncharacterized protein</fullName>
    </submittedName>
</protein>
<gene>
    <name evidence="2" type="ORF">V5799_010210</name>
</gene>
<comment type="caution">
    <text evidence="2">The sequence shown here is derived from an EMBL/GenBank/DDBJ whole genome shotgun (WGS) entry which is preliminary data.</text>
</comment>
<evidence type="ECO:0000256" key="1">
    <source>
        <dbReference type="SAM" id="MobiDB-lite"/>
    </source>
</evidence>
<keyword evidence="3" id="KW-1185">Reference proteome</keyword>
<reference evidence="2 3" key="1">
    <citation type="journal article" date="2023" name="Arcadia Sci">
        <title>De novo assembly of a long-read Amblyomma americanum tick genome.</title>
        <authorList>
            <person name="Chou S."/>
            <person name="Poskanzer K.E."/>
            <person name="Rollins M."/>
            <person name="Thuy-Boun P.S."/>
        </authorList>
    </citation>
    <scope>NUCLEOTIDE SEQUENCE [LARGE SCALE GENOMIC DNA]</scope>
    <source>
        <strain evidence="2">F_SG_1</strain>
        <tissue evidence="2">Salivary glands</tissue>
    </source>
</reference>
<sequence>MLLKCPARVLAQLEKQLTICVDWSPSHADRHHEEGLHVRPHPRSAGAVRGVHARRPDAQAAAGLPLRRPAHPAPVPGGHRHAGADPGAGDRGARTAAAARRALGGRPRPLAAGPLGAAPLRARPRAGLAGHRGGQVARHQAPATLPRLVPARLGQARLLAGPGDAVPVRQRGSLDAGRHVQVLPVRPLGAGLLPLHLRRGVLHRAAAVAGVPVVAGRLPTPAAGPLPAGLRMRSVAHLRPQAPPGRRGHGGTARAARRTGHHPVVRLEQPTSNRIQSPMRERELHQRHVQRLFNYPVVRHSKRASVRASPEWLPSI</sequence>
<feature type="compositionally biased region" description="Basic residues" evidence="1">
    <location>
        <begin position="255"/>
        <end position="264"/>
    </location>
</feature>
<organism evidence="2 3">
    <name type="scientific">Amblyomma americanum</name>
    <name type="common">Lone star tick</name>
    <dbReference type="NCBI Taxonomy" id="6943"/>
    <lineage>
        <taxon>Eukaryota</taxon>
        <taxon>Metazoa</taxon>
        <taxon>Ecdysozoa</taxon>
        <taxon>Arthropoda</taxon>
        <taxon>Chelicerata</taxon>
        <taxon>Arachnida</taxon>
        <taxon>Acari</taxon>
        <taxon>Parasitiformes</taxon>
        <taxon>Ixodida</taxon>
        <taxon>Ixodoidea</taxon>
        <taxon>Ixodidae</taxon>
        <taxon>Amblyomminae</taxon>
        <taxon>Amblyomma</taxon>
    </lineage>
</organism>
<dbReference type="EMBL" id="JARKHS020005564">
    <property type="protein sequence ID" value="KAK8783430.1"/>
    <property type="molecule type" value="Genomic_DNA"/>
</dbReference>